<proteinExistence type="predicted"/>
<keyword evidence="2" id="KW-1185">Reference proteome</keyword>
<dbReference type="GeneID" id="55653708"/>
<organism evidence="1 2">
    <name type="scientific">Streptomyces lunaelactis</name>
    <dbReference type="NCBI Taxonomy" id="1535768"/>
    <lineage>
        <taxon>Bacteria</taxon>
        <taxon>Bacillati</taxon>
        <taxon>Actinomycetota</taxon>
        <taxon>Actinomycetes</taxon>
        <taxon>Kitasatosporales</taxon>
        <taxon>Streptomycetaceae</taxon>
        <taxon>Streptomyces</taxon>
    </lineage>
</organism>
<protein>
    <submittedName>
        <fullName evidence="1">Uncharacterized protein</fullName>
    </submittedName>
</protein>
<sequence length="319" mass="36438">MRVIVADRAAGIAVLDDSRHPTRLIERGEWALWDEYETNGTVPQQAGPRICSIRAKGDVGDRWIASVINHPFRQLMGFNADEEGRAVTDRAASSHPLRTGVYPLIEWGWGRRRCEDYLLKRFGVPWEKSYCTFCCFPVSMGALPTHLERMRRHPDIAGRVLRLEYTSVSLNPNARLFGKRSLLDQFAPARPEDRQVLDAFEQELDCTWALYHVRRILPVSKTNPAVRAPALRSVERVDLGRPAQLGRWLSSHSEHHGFPVETDCRFGRTRVWLRQRGATAPTAEELFVTAPAHVRDKQQDRFETEWRAVAGEQLRLPAA</sequence>
<name>A0A2R4SVL8_9ACTN</name>
<accession>A0A2R4SVL8</accession>
<dbReference type="EMBL" id="CP026304">
    <property type="protein sequence ID" value="AVZ70911.1"/>
    <property type="molecule type" value="Genomic_DNA"/>
</dbReference>
<reference evidence="1 2" key="1">
    <citation type="submission" date="2018-01" db="EMBL/GenBank/DDBJ databases">
        <title>Complete genome sequence of Streptomyces lunaelactis MM109T, a Ferroverdin A producer isolated from cave moonmilk deposits.</title>
        <authorList>
            <person name="Naome A."/>
            <person name="Martinet L."/>
            <person name="Maciejewska M."/>
            <person name="Anderssen S."/>
            <person name="Adam D."/>
            <person name="Tenconi E."/>
            <person name="Deflandre B."/>
            <person name="Arguelles-Arias A."/>
            <person name="Calusinska M."/>
            <person name="Copieters W."/>
            <person name="Karim L."/>
            <person name="Hanikenne M."/>
            <person name="Baurain D."/>
            <person name="van Wezel G."/>
            <person name="Smargiasso N."/>
            <person name="de Pauw E."/>
            <person name="Delfosse P."/>
            <person name="Rigali S."/>
        </authorList>
    </citation>
    <scope>NUCLEOTIDE SEQUENCE [LARGE SCALE GENOMIC DNA]</scope>
    <source>
        <strain evidence="1 2">MM109</strain>
    </source>
</reference>
<dbReference type="KEGG" id="slk:SLUN_00130"/>
<gene>
    <name evidence="1" type="ORF">SLUN_00130</name>
</gene>
<dbReference type="RefSeq" id="WP_108146606.1">
    <property type="nucleotide sequence ID" value="NZ_CP026304.1"/>
</dbReference>
<dbReference type="AlphaFoldDB" id="A0A2R4SVL8"/>
<dbReference type="Proteomes" id="UP000244201">
    <property type="component" value="Chromosome"/>
</dbReference>
<evidence type="ECO:0000313" key="2">
    <source>
        <dbReference type="Proteomes" id="UP000244201"/>
    </source>
</evidence>
<dbReference type="OrthoDB" id="4503947at2"/>
<evidence type="ECO:0000313" key="1">
    <source>
        <dbReference type="EMBL" id="AVZ70911.1"/>
    </source>
</evidence>